<organism evidence="10 11">
    <name type="scientific">Drosophila kikkawai</name>
    <name type="common">Fruit fly</name>
    <dbReference type="NCBI Taxonomy" id="30033"/>
    <lineage>
        <taxon>Eukaryota</taxon>
        <taxon>Metazoa</taxon>
        <taxon>Ecdysozoa</taxon>
        <taxon>Arthropoda</taxon>
        <taxon>Hexapoda</taxon>
        <taxon>Insecta</taxon>
        <taxon>Pterygota</taxon>
        <taxon>Neoptera</taxon>
        <taxon>Endopterygota</taxon>
        <taxon>Diptera</taxon>
        <taxon>Brachycera</taxon>
        <taxon>Muscomorpha</taxon>
        <taxon>Ephydroidea</taxon>
        <taxon>Drosophilidae</taxon>
        <taxon>Drosophila</taxon>
        <taxon>Sophophora</taxon>
    </lineage>
</organism>
<reference evidence="11" key="2">
    <citation type="submission" date="2025-08" db="UniProtKB">
        <authorList>
            <consortium name="RefSeq"/>
        </authorList>
    </citation>
    <scope>IDENTIFICATION</scope>
    <source>
        <strain evidence="11">14028-0561.14</strain>
        <tissue evidence="11">Whole fly</tissue>
    </source>
</reference>
<dbReference type="CDD" id="cd18793">
    <property type="entry name" value="SF2_C_SNF"/>
    <property type="match status" value="1"/>
</dbReference>
<evidence type="ECO:0000256" key="8">
    <source>
        <dbReference type="ARBA" id="ARBA00023242"/>
    </source>
</evidence>
<dbReference type="Proteomes" id="UP001652661">
    <property type="component" value="Chromosome 2R"/>
</dbReference>
<feature type="domain" description="Helicase C-terminal" evidence="9">
    <location>
        <begin position="216"/>
        <end position="373"/>
    </location>
</feature>
<evidence type="ECO:0000256" key="4">
    <source>
        <dbReference type="ARBA" id="ARBA00022801"/>
    </source>
</evidence>
<dbReference type="RefSeq" id="XP_070139747.1">
    <property type="nucleotide sequence ID" value="XM_070283646.1"/>
</dbReference>
<evidence type="ECO:0000256" key="1">
    <source>
        <dbReference type="ARBA" id="ARBA00004123"/>
    </source>
</evidence>
<keyword evidence="3" id="KW-0547">Nucleotide-binding</keyword>
<evidence type="ECO:0000256" key="3">
    <source>
        <dbReference type="ARBA" id="ARBA00022741"/>
    </source>
</evidence>
<dbReference type="InterPro" id="IPR049730">
    <property type="entry name" value="SNF2/RAD54-like_C"/>
</dbReference>
<dbReference type="InterPro" id="IPR000330">
    <property type="entry name" value="SNF2_N"/>
</dbReference>
<evidence type="ECO:0000256" key="7">
    <source>
        <dbReference type="ARBA" id="ARBA00023125"/>
    </source>
</evidence>
<keyword evidence="4" id="KW-0378">Hydrolase</keyword>
<reference evidence="10" key="1">
    <citation type="submission" date="2025-05" db="UniProtKB">
        <authorList>
            <consortium name="RefSeq"/>
        </authorList>
    </citation>
    <scope>NUCLEOTIDE SEQUENCE [LARGE SCALE GENOMIC DNA]</scope>
    <source>
        <strain evidence="10">14028-0561.14</strain>
    </source>
</reference>
<name>A0ABM4GAJ7_DROKI</name>
<dbReference type="GeneID" id="121502033"/>
<dbReference type="Pfam" id="PF00271">
    <property type="entry name" value="Helicase_C"/>
    <property type="match status" value="1"/>
</dbReference>
<dbReference type="InterPro" id="IPR027417">
    <property type="entry name" value="P-loop_NTPase"/>
</dbReference>
<dbReference type="Gene3D" id="3.40.50.300">
    <property type="entry name" value="P-loop containing nucleotide triphosphate hydrolases"/>
    <property type="match status" value="1"/>
</dbReference>
<evidence type="ECO:0000256" key="2">
    <source>
        <dbReference type="ARBA" id="ARBA00007025"/>
    </source>
</evidence>
<comment type="similarity">
    <text evidence="2">Belongs to the SNF2/RAD54 helicase family.</text>
</comment>
<evidence type="ECO:0000313" key="11">
    <source>
        <dbReference type="RefSeq" id="XP_070139747.1"/>
    </source>
</evidence>
<evidence type="ECO:0000256" key="6">
    <source>
        <dbReference type="ARBA" id="ARBA00022840"/>
    </source>
</evidence>
<keyword evidence="10" id="KW-1185">Reference proteome</keyword>
<dbReference type="Gene3D" id="3.40.50.10810">
    <property type="entry name" value="Tandem AAA-ATPase domain"/>
    <property type="match status" value="1"/>
</dbReference>
<dbReference type="SMART" id="SM00490">
    <property type="entry name" value="HELICc"/>
    <property type="match status" value="1"/>
</dbReference>
<dbReference type="PANTHER" id="PTHR45797">
    <property type="entry name" value="RAD54-LIKE"/>
    <property type="match status" value="1"/>
</dbReference>
<comment type="subcellular location">
    <subcellularLocation>
        <location evidence="1">Nucleus</location>
    </subcellularLocation>
</comment>
<dbReference type="InterPro" id="IPR044574">
    <property type="entry name" value="ARIP4-like"/>
</dbReference>
<dbReference type="PANTHER" id="PTHR45797:SF3">
    <property type="entry name" value="TRANSCRIPTIONAL REGULATOR ATRX HOMOLOG"/>
    <property type="match status" value="1"/>
</dbReference>
<dbReference type="InterPro" id="IPR001650">
    <property type="entry name" value="Helicase_C-like"/>
</dbReference>
<gene>
    <name evidence="11" type="primary">LOC121502033</name>
</gene>
<evidence type="ECO:0000256" key="5">
    <source>
        <dbReference type="ARBA" id="ARBA00022806"/>
    </source>
</evidence>
<dbReference type="InterPro" id="IPR038718">
    <property type="entry name" value="SNF2-like_sf"/>
</dbReference>
<evidence type="ECO:0000259" key="9">
    <source>
        <dbReference type="PROSITE" id="PS51194"/>
    </source>
</evidence>
<evidence type="ECO:0000313" key="10">
    <source>
        <dbReference type="Proteomes" id="UP001652661"/>
    </source>
</evidence>
<proteinExistence type="inferred from homology"/>
<keyword evidence="5" id="KW-0347">Helicase</keyword>
<dbReference type="SUPFAM" id="SSF52540">
    <property type="entry name" value="P-loop containing nucleoside triphosphate hydrolases"/>
    <property type="match status" value="1"/>
</dbReference>
<dbReference type="PROSITE" id="PS51194">
    <property type="entry name" value="HELICASE_CTER"/>
    <property type="match status" value="1"/>
</dbReference>
<keyword evidence="6" id="KW-0067">ATP-binding</keyword>
<protein>
    <submittedName>
        <fullName evidence="11">Transcriptional regulator ATRX homolog isoform X2</fullName>
    </submittedName>
</protein>
<keyword evidence="7" id="KW-0238">DNA-binding</keyword>
<dbReference type="Pfam" id="PF00176">
    <property type="entry name" value="SNF2-rel_dom"/>
    <property type="match status" value="1"/>
</dbReference>
<sequence>MVNFIKPLYLGTEREFANLYANPIKNGQHKDSSKKDITIMKQRSYVLHKKLSKFVQRKEAQLLKSFLPQKFEYVLFIPMTSVQISLYKSILEAIEGRGESHGKSLITDYTVLRKIWTHPKVLEDAWKNATKQKGKKDKLKISCPNSDEDQPDDIYDSQTGVMSVTNDWWRKYLVKQDLETIVPSNKLRVMFSILHMCAKKGEKCLIFSAFVAVLNVVEYFFKKVSESNAEMVHLAHTSANHKTLNKWISGQDYYRLDGKTPKNIRHEMIKRFNCETNRRARVFLISSRAGGQCINLIGANRVIILDTSWNPSNDQPNIFRIFRLGQKKNCYVYRLIAMGTMEEKVYSRSVTKQAMSFRVVDEQQIDRHYNMAELAELYTLTIPQKIERTVPVLPKDTILADLLRQSDLVYNYHEHDSLLENKVEQELSEQEKSDAWDTYEKELHLNFDANSVKLQPGAFIQLFSKSKLL</sequence>
<keyword evidence="8" id="KW-0539">Nucleus</keyword>
<accession>A0ABM4GAJ7</accession>